<dbReference type="GO" id="GO:0009253">
    <property type="term" value="P:peptidoglycan catabolic process"/>
    <property type="evidence" value="ECO:0007669"/>
    <property type="project" value="InterPro"/>
</dbReference>
<organism evidence="6 7">
    <name type="scientific">Xylanibacter ruminicola</name>
    <name type="common">Prevotella ruminicola</name>
    <dbReference type="NCBI Taxonomy" id="839"/>
    <lineage>
        <taxon>Bacteria</taxon>
        <taxon>Pseudomonadati</taxon>
        <taxon>Bacteroidota</taxon>
        <taxon>Bacteroidia</taxon>
        <taxon>Bacteroidales</taxon>
        <taxon>Prevotellaceae</taxon>
        <taxon>Xylanibacter</taxon>
    </lineage>
</organism>
<dbReference type="Proteomes" id="UP000184130">
    <property type="component" value="Unassembled WGS sequence"/>
</dbReference>
<dbReference type="SUPFAM" id="SSF55846">
    <property type="entry name" value="N-acetylmuramoyl-L-alanine amidase-like"/>
    <property type="match status" value="1"/>
</dbReference>
<proteinExistence type="predicted"/>
<protein>
    <recommendedName>
        <fullName evidence="2">N-acetylmuramoyl-L-alanine amidase</fullName>
        <ecNumber evidence="2">3.5.1.28</ecNumber>
    </recommendedName>
</protein>
<accession>A0A1M6RAT8</accession>
<evidence type="ECO:0000256" key="1">
    <source>
        <dbReference type="ARBA" id="ARBA00001561"/>
    </source>
</evidence>
<dbReference type="Gene3D" id="3.40.80.10">
    <property type="entry name" value="Peptidoglycan recognition protein-like"/>
    <property type="match status" value="1"/>
</dbReference>
<dbReference type="CDD" id="cd06583">
    <property type="entry name" value="PGRP"/>
    <property type="match status" value="1"/>
</dbReference>
<dbReference type="OrthoDB" id="1037861at2"/>
<dbReference type="GO" id="GO:0071555">
    <property type="term" value="P:cell wall organization"/>
    <property type="evidence" value="ECO:0007669"/>
    <property type="project" value="UniProtKB-KW"/>
</dbReference>
<dbReference type="EC" id="3.5.1.28" evidence="2"/>
<gene>
    <name evidence="6" type="ORF">SAMN05216463_101169</name>
</gene>
<dbReference type="SMART" id="SM00644">
    <property type="entry name" value="Ami_2"/>
    <property type="match status" value="1"/>
</dbReference>
<dbReference type="GO" id="GO:0009254">
    <property type="term" value="P:peptidoglycan turnover"/>
    <property type="evidence" value="ECO:0007669"/>
    <property type="project" value="TreeGrafter"/>
</dbReference>
<dbReference type="InterPro" id="IPR051206">
    <property type="entry name" value="NAMLAA_amidase_2"/>
</dbReference>
<reference evidence="6 7" key="1">
    <citation type="submission" date="2016-11" db="EMBL/GenBank/DDBJ databases">
        <authorList>
            <person name="Jaros S."/>
            <person name="Januszkiewicz K."/>
            <person name="Wedrychowicz H."/>
        </authorList>
    </citation>
    <scope>NUCLEOTIDE SEQUENCE [LARGE SCALE GENOMIC DNA]</scope>
    <source>
        <strain evidence="6 7">KHT3</strain>
    </source>
</reference>
<dbReference type="PANTHER" id="PTHR30417:SF1">
    <property type="entry name" value="N-ACETYLMURAMOYL-L-ALANINE AMIDASE AMID"/>
    <property type="match status" value="1"/>
</dbReference>
<dbReference type="PANTHER" id="PTHR30417">
    <property type="entry name" value="N-ACETYLMURAMOYL-L-ALANINE AMIDASE AMID"/>
    <property type="match status" value="1"/>
</dbReference>
<dbReference type="EMBL" id="FRBD01000001">
    <property type="protein sequence ID" value="SHK29595.1"/>
    <property type="molecule type" value="Genomic_DNA"/>
</dbReference>
<sequence length="142" mass="15894">MKSLHSQDVKWIVVHCSGSRCNHPFTVDGLINTGKERFGQPSYHYYVQRNGNIVPILPESVQGVHAVGYNHCSIAVCYEGGLDEHGAYADTRTELQKHALYELLKQLRADYPQARIVGHHDLPGVSKPCPCFDVSEYAELNT</sequence>
<feature type="domain" description="N-acetylmuramoyl-L-alanine amidase" evidence="5">
    <location>
        <begin position="2"/>
        <end position="131"/>
    </location>
</feature>
<evidence type="ECO:0000256" key="3">
    <source>
        <dbReference type="ARBA" id="ARBA00022801"/>
    </source>
</evidence>
<name>A0A1M6RAT8_XYLRU</name>
<keyword evidence="4" id="KW-0961">Cell wall biogenesis/degradation</keyword>
<evidence type="ECO:0000256" key="4">
    <source>
        <dbReference type="ARBA" id="ARBA00023316"/>
    </source>
</evidence>
<evidence type="ECO:0000313" key="6">
    <source>
        <dbReference type="EMBL" id="SHK29595.1"/>
    </source>
</evidence>
<evidence type="ECO:0000313" key="7">
    <source>
        <dbReference type="Proteomes" id="UP000184130"/>
    </source>
</evidence>
<comment type="catalytic activity">
    <reaction evidence="1">
        <text>Hydrolyzes the link between N-acetylmuramoyl residues and L-amino acid residues in certain cell-wall glycopeptides.</text>
        <dbReference type="EC" id="3.5.1.28"/>
    </reaction>
</comment>
<dbReference type="GO" id="GO:0008745">
    <property type="term" value="F:N-acetylmuramoyl-L-alanine amidase activity"/>
    <property type="evidence" value="ECO:0007669"/>
    <property type="project" value="UniProtKB-EC"/>
</dbReference>
<dbReference type="InterPro" id="IPR002502">
    <property type="entry name" value="Amidase_domain"/>
</dbReference>
<dbReference type="Pfam" id="PF01510">
    <property type="entry name" value="Amidase_2"/>
    <property type="match status" value="1"/>
</dbReference>
<evidence type="ECO:0000259" key="5">
    <source>
        <dbReference type="SMART" id="SM00644"/>
    </source>
</evidence>
<dbReference type="AlphaFoldDB" id="A0A1M6RAT8"/>
<dbReference type="InterPro" id="IPR036505">
    <property type="entry name" value="Amidase/PGRP_sf"/>
</dbReference>
<evidence type="ECO:0000256" key="2">
    <source>
        <dbReference type="ARBA" id="ARBA00011901"/>
    </source>
</evidence>
<keyword evidence="3" id="KW-0378">Hydrolase</keyword>